<dbReference type="Proteomes" id="UP001066276">
    <property type="component" value="Chromosome 3_1"/>
</dbReference>
<keyword evidence="3" id="KW-1185">Reference proteome</keyword>
<proteinExistence type="predicted"/>
<organism evidence="2 3">
    <name type="scientific">Pleurodeles waltl</name>
    <name type="common">Iberian ribbed newt</name>
    <dbReference type="NCBI Taxonomy" id="8319"/>
    <lineage>
        <taxon>Eukaryota</taxon>
        <taxon>Metazoa</taxon>
        <taxon>Chordata</taxon>
        <taxon>Craniata</taxon>
        <taxon>Vertebrata</taxon>
        <taxon>Euteleostomi</taxon>
        <taxon>Amphibia</taxon>
        <taxon>Batrachia</taxon>
        <taxon>Caudata</taxon>
        <taxon>Salamandroidea</taxon>
        <taxon>Salamandridae</taxon>
        <taxon>Pleurodelinae</taxon>
        <taxon>Pleurodeles</taxon>
    </lineage>
</organism>
<protein>
    <submittedName>
        <fullName evidence="2">Uncharacterized protein</fullName>
    </submittedName>
</protein>
<evidence type="ECO:0000313" key="2">
    <source>
        <dbReference type="EMBL" id="KAJ1188314.1"/>
    </source>
</evidence>
<evidence type="ECO:0000313" key="3">
    <source>
        <dbReference type="Proteomes" id="UP001066276"/>
    </source>
</evidence>
<reference evidence="2" key="1">
    <citation type="journal article" date="2022" name="bioRxiv">
        <title>Sequencing and chromosome-scale assembly of the giantPleurodeles waltlgenome.</title>
        <authorList>
            <person name="Brown T."/>
            <person name="Elewa A."/>
            <person name="Iarovenko S."/>
            <person name="Subramanian E."/>
            <person name="Araus A.J."/>
            <person name="Petzold A."/>
            <person name="Susuki M."/>
            <person name="Suzuki K.-i.T."/>
            <person name="Hayashi T."/>
            <person name="Toyoda A."/>
            <person name="Oliveira C."/>
            <person name="Osipova E."/>
            <person name="Leigh N.D."/>
            <person name="Simon A."/>
            <person name="Yun M.H."/>
        </authorList>
    </citation>
    <scope>NUCLEOTIDE SEQUENCE</scope>
    <source>
        <strain evidence="2">20211129_DDA</strain>
        <tissue evidence="2">Liver</tissue>
    </source>
</reference>
<dbReference type="AlphaFoldDB" id="A0AAV7UH47"/>
<sequence length="96" mass="11059">MLGKHGVFIVPTSTICSDQTVSRRSNQAIYYEVGSTKDQLGRSRNMHNRRATPGIGAGRHRSLWREKTPRQPTKTLPRGETKHCRDRDRQTLEDDR</sequence>
<feature type="region of interest" description="Disordered" evidence="1">
    <location>
        <begin position="37"/>
        <end position="96"/>
    </location>
</feature>
<gene>
    <name evidence="2" type="ORF">NDU88_005075</name>
</gene>
<dbReference type="EMBL" id="JANPWB010000005">
    <property type="protein sequence ID" value="KAJ1188314.1"/>
    <property type="molecule type" value="Genomic_DNA"/>
</dbReference>
<feature type="compositionally biased region" description="Basic and acidic residues" evidence="1">
    <location>
        <begin position="77"/>
        <end position="96"/>
    </location>
</feature>
<evidence type="ECO:0000256" key="1">
    <source>
        <dbReference type="SAM" id="MobiDB-lite"/>
    </source>
</evidence>
<name>A0AAV7UH47_PLEWA</name>
<comment type="caution">
    <text evidence="2">The sequence shown here is derived from an EMBL/GenBank/DDBJ whole genome shotgun (WGS) entry which is preliminary data.</text>
</comment>
<accession>A0AAV7UH47</accession>